<dbReference type="RefSeq" id="WP_249914838.1">
    <property type="nucleotide sequence ID" value="NZ_JAMGBB010000001.1"/>
</dbReference>
<protein>
    <submittedName>
        <fullName evidence="2">Glycosyltransferase family 4 protein</fullName>
    </submittedName>
</protein>
<evidence type="ECO:0000313" key="3">
    <source>
        <dbReference type="Proteomes" id="UP001165383"/>
    </source>
</evidence>
<dbReference type="Pfam" id="PF13477">
    <property type="entry name" value="Glyco_trans_4_2"/>
    <property type="match status" value="1"/>
</dbReference>
<keyword evidence="3" id="KW-1185">Reference proteome</keyword>
<dbReference type="EMBL" id="JAMGBB010000001">
    <property type="protein sequence ID" value="MCL6740405.1"/>
    <property type="molecule type" value="Genomic_DNA"/>
</dbReference>
<dbReference type="SUPFAM" id="SSF53756">
    <property type="entry name" value="UDP-Glycosyltransferase/glycogen phosphorylase"/>
    <property type="match status" value="1"/>
</dbReference>
<dbReference type="Proteomes" id="UP001165383">
    <property type="component" value="Unassembled WGS sequence"/>
</dbReference>
<organism evidence="2 3">
    <name type="scientific">Sphingomonas brevis</name>
    <dbReference type="NCBI Taxonomy" id="2908206"/>
    <lineage>
        <taxon>Bacteria</taxon>
        <taxon>Pseudomonadati</taxon>
        <taxon>Pseudomonadota</taxon>
        <taxon>Alphaproteobacteria</taxon>
        <taxon>Sphingomonadales</taxon>
        <taxon>Sphingomonadaceae</taxon>
        <taxon>Sphingomonas</taxon>
    </lineage>
</organism>
<dbReference type="Pfam" id="PF13692">
    <property type="entry name" value="Glyco_trans_1_4"/>
    <property type="match status" value="1"/>
</dbReference>
<reference evidence="2" key="1">
    <citation type="submission" date="2022-05" db="EMBL/GenBank/DDBJ databases">
        <authorList>
            <person name="Jo J.-H."/>
            <person name="Im W.-T."/>
        </authorList>
    </citation>
    <scope>NUCLEOTIDE SEQUENCE</scope>
    <source>
        <strain evidence="2">RB56-2</strain>
    </source>
</reference>
<accession>A0ABT0S8D5</accession>
<sequence length="373" mass="41026">MAPVLLSANSFWNITNFRARLVEGLISAGYQVHIAAPEADAQWAESRGAQAASIPIERSGLNPFADVMLWLEYLRLFRRTKAGFFLGFTAKPNIYGSLAARVAGVISIPNVSGLGTAFMSDGLLSRLVAFLYRIAFRRAPIVFFQNPDDRDLFVARKIVGPNQARLLPGSGVDLAHFAPRERAGSDDDVCFLFIGRLLGDKGVREFVDAARLLRQARPGWRFQLLGDFDPENRSGVHEDEVREWTDQGLIEHLGHADDVRPHIAEATAIVLPSYREGMPRSLLEAAAMARPMIATDVAGNRQLVDHGVNGMLCEVRNSQSLADAMSELGSMEVERRRQLGQAGRALVEANYGLERVTDAYLDVLAQLAAEARV</sequence>
<comment type="caution">
    <text evidence="2">The sequence shown here is derived from an EMBL/GenBank/DDBJ whole genome shotgun (WGS) entry which is preliminary data.</text>
</comment>
<dbReference type="InterPro" id="IPR028098">
    <property type="entry name" value="Glyco_trans_4-like_N"/>
</dbReference>
<proteinExistence type="predicted"/>
<dbReference type="PANTHER" id="PTHR12526:SF638">
    <property type="entry name" value="SPORE COAT PROTEIN SA"/>
    <property type="match status" value="1"/>
</dbReference>
<evidence type="ECO:0000313" key="2">
    <source>
        <dbReference type="EMBL" id="MCL6740405.1"/>
    </source>
</evidence>
<gene>
    <name evidence="2" type="ORF">LZ518_04580</name>
</gene>
<feature type="domain" description="Glycosyltransferase subfamily 4-like N-terminal" evidence="1">
    <location>
        <begin position="4"/>
        <end position="146"/>
    </location>
</feature>
<evidence type="ECO:0000259" key="1">
    <source>
        <dbReference type="Pfam" id="PF13477"/>
    </source>
</evidence>
<dbReference type="PANTHER" id="PTHR12526">
    <property type="entry name" value="GLYCOSYLTRANSFERASE"/>
    <property type="match status" value="1"/>
</dbReference>
<name>A0ABT0S8D5_9SPHN</name>
<dbReference type="CDD" id="cd03808">
    <property type="entry name" value="GT4_CapM-like"/>
    <property type="match status" value="1"/>
</dbReference>
<dbReference type="Gene3D" id="3.40.50.2000">
    <property type="entry name" value="Glycogen Phosphorylase B"/>
    <property type="match status" value="2"/>
</dbReference>